<dbReference type="EMBL" id="BDGG01000003">
    <property type="protein sequence ID" value="GAU96404.1"/>
    <property type="molecule type" value="Genomic_DNA"/>
</dbReference>
<organism evidence="1 2">
    <name type="scientific">Ramazzottius varieornatus</name>
    <name type="common">Water bear</name>
    <name type="synonym">Tardigrade</name>
    <dbReference type="NCBI Taxonomy" id="947166"/>
    <lineage>
        <taxon>Eukaryota</taxon>
        <taxon>Metazoa</taxon>
        <taxon>Ecdysozoa</taxon>
        <taxon>Tardigrada</taxon>
        <taxon>Eutardigrada</taxon>
        <taxon>Parachela</taxon>
        <taxon>Hypsibioidea</taxon>
        <taxon>Ramazzottiidae</taxon>
        <taxon>Ramazzottius</taxon>
    </lineage>
</organism>
<protein>
    <submittedName>
        <fullName evidence="1">Uncharacterized protein</fullName>
    </submittedName>
</protein>
<gene>
    <name evidence="1" type="primary">RvY_07856-1</name>
    <name evidence="1" type="synonym">RvY_07856.1</name>
    <name evidence="1" type="ORF">RvY_07856</name>
</gene>
<evidence type="ECO:0000313" key="1">
    <source>
        <dbReference type="EMBL" id="GAU96404.1"/>
    </source>
</evidence>
<accession>A0A1D1V3Q9</accession>
<name>A0A1D1V3Q9_RAMVA</name>
<keyword evidence="2" id="KW-1185">Reference proteome</keyword>
<comment type="caution">
    <text evidence="1">The sequence shown here is derived from an EMBL/GenBank/DDBJ whole genome shotgun (WGS) entry which is preliminary data.</text>
</comment>
<reference evidence="1 2" key="1">
    <citation type="journal article" date="2016" name="Nat. Commun.">
        <title>Extremotolerant tardigrade genome and improved radiotolerance of human cultured cells by tardigrade-unique protein.</title>
        <authorList>
            <person name="Hashimoto T."/>
            <person name="Horikawa D.D."/>
            <person name="Saito Y."/>
            <person name="Kuwahara H."/>
            <person name="Kozuka-Hata H."/>
            <person name="Shin-I T."/>
            <person name="Minakuchi Y."/>
            <person name="Ohishi K."/>
            <person name="Motoyama A."/>
            <person name="Aizu T."/>
            <person name="Enomoto A."/>
            <person name="Kondo K."/>
            <person name="Tanaka S."/>
            <person name="Hara Y."/>
            <person name="Koshikawa S."/>
            <person name="Sagara H."/>
            <person name="Miura T."/>
            <person name="Yokobori S."/>
            <person name="Miyagawa K."/>
            <person name="Suzuki Y."/>
            <person name="Kubo T."/>
            <person name="Oyama M."/>
            <person name="Kohara Y."/>
            <person name="Fujiyama A."/>
            <person name="Arakawa K."/>
            <person name="Katayama T."/>
            <person name="Toyoda A."/>
            <person name="Kunieda T."/>
        </authorList>
    </citation>
    <scope>NUCLEOTIDE SEQUENCE [LARGE SCALE GENOMIC DNA]</scope>
    <source>
        <strain evidence="1 2">YOKOZUNA-1</strain>
    </source>
</reference>
<proteinExistence type="predicted"/>
<sequence>MNTLPAVNGMVTERRPWSAVRWGGPVVAPKLLRIFRQRFQPRNMILHQQTTKPT</sequence>
<dbReference type="Proteomes" id="UP000186922">
    <property type="component" value="Unassembled WGS sequence"/>
</dbReference>
<dbReference type="AlphaFoldDB" id="A0A1D1V3Q9"/>
<evidence type="ECO:0000313" key="2">
    <source>
        <dbReference type="Proteomes" id="UP000186922"/>
    </source>
</evidence>